<gene>
    <name evidence="1" type="ORF">CBA19CS42_17300</name>
</gene>
<proteinExistence type="predicted"/>
<reference evidence="1" key="1">
    <citation type="submission" date="2022-09" db="EMBL/GenBank/DDBJ databases">
        <title>Isolation and characterization of 3-chlorobenzoate degrading bacteria from soils in Shizuoka.</title>
        <authorList>
            <person name="Ifat A."/>
            <person name="Ogawa N."/>
            <person name="Kimbara K."/>
            <person name="Moriuchi R."/>
            <person name="Dohra H."/>
            <person name="Shintani M."/>
        </authorList>
    </citation>
    <scope>NUCLEOTIDE SEQUENCE</scope>
    <source>
        <strain evidence="1">19CS4-2</strain>
    </source>
</reference>
<sequence>MNIDQVLRRLRRAPNDSTVLLLPAYGVVSECEIVRAVSIPRRPWVHEQHRRADGQVDHLFHPWAEAWTEGFDGPADQASLERVVILVADEESLKHGIADAAPKGRISMEELRAAEAQNHHEMRASSQLLTEEDFRARLGVSRKRLANMLEEGSVFALNVDRASAFPAFLCNKTLDLKRLWAVARILVPAPPTSRLDLLTRQCGALGGRVPLELLEDDRDYHSLRRFAKGWASEFSRTVVKCYDAEQSDSTPQVEPLYTCATEIDPRCLLWKRALDAVRSPGYRFPHEIPRAPSTLRIHVERATAGESGDVLEARLVCELSGRNLRVLVTTVDGDEPAIVHKLKLATKRPSVTDLCDAVFSMLKKLARGQTT</sequence>
<evidence type="ECO:0000313" key="2">
    <source>
        <dbReference type="Proteomes" id="UP001055111"/>
    </source>
</evidence>
<name>A0AA37ICY3_9BURK</name>
<dbReference type="Proteomes" id="UP001055111">
    <property type="component" value="Unassembled WGS sequence"/>
</dbReference>
<organism evidence="1 2">
    <name type="scientific">Caballeronia novacaledonica</name>
    <dbReference type="NCBI Taxonomy" id="1544861"/>
    <lineage>
        <taxon>Bacteria</taxon>
        <taxon>Pseudomonadati</taxon>
        <taxon>Pseudomonadota</taxon>
        <taxon>Betaproteobacteria</taxon>
        <taxon>Burkholderiales</taxon>
        <taxon>Burkholderiaceae</taxon>
        <taxon>Caballeronia</taxon>
    </lineage>
</organism>
<accession>A0AA37ICY3</accession>
<dbReference type="EMBL" id="BPUS01000006">
    <property type="protein sequence ID" value="GJH26298.1"/>
    <property type="molecule type" value="Genomic_DNA"/>
</dbReference>
<dbReference type="RefSeq" id="WP_238212891.1">
    <property type="nucleotide sequence ID" value="NZ_BPUS01000006.1"/>
</dbReference>
<comment type="caution">
    <text evidence="1">The sequence shown here is derived from an EMBL/GenBank/DDBJ whole genome shotgun (WGS) entry which is preliminary data.</text>
</comment>
<protein>
    <submittedName>
        <fullName evidence="1">Uncharacterized protein</fullName>
    </submittedName>
</protein>
<evidence type="ECO:0000313" key="1">
    <source>
        <dbReference type="EMBL" id="GJH26298.1"/>
    </source>
</evidence>
<dbReference type="AlphaFoldDB" id="A0AA37ICY3"/>